<dbReference type="EMBL" id="QUAL01000143">
    <property type="protein sequence ID" value="RIQ21871.1"/>
    <property type="molecule type" value="Genomic_DNA"/>
</dbReference>
<dbReference type="AlphaFoldDB" id="A0A418KQH1"/>
<gene>
    <name evidence="2" type="ORF">DY240_14495</name>
</gene>
<feature type="compositionally biased region" description="Basic residues" evidence="1">
    <location>
        <begin position="28"/>
        <end position="63"/>
    </location>
</feature>
<protein>
    <submittedName>
        <fullName evidence="2">Uncharacterized protein</fullName>
    </submittedName>
</protein>
<accession>A0A418KQH1</accession>
<evidence type="ECO:0000313" key="3">
    <source>
        <dbReference type="Proteomes" id="UP000284057"/>
    </source>
</evidence>
<evidence type="ECO:0000256" key="1">
    <source>
        <dbReference type="SAM" id="MobiDB-lite"/>
    </source>
</evidence>
<evidence type="ECO:0000313" key="2">
    <source>
        <dbReference type="EMBL" id="RIQ21871.1"/>
    </source>
</evidence>
<proteinExistence type="predicted"/>
<feature type="region of interest" description="Disordered" evidence="1">
    <location>
        <begin position="24"/>
        <end position="63"/>
    </location>
</feature>
<comment type="caution">
    <text evidence="2">The sequence shown here is derived from an EMBL/GenBank/DDBJ whole genome shotgun (WGS) entry which is preliminary data.</text>
</comment>
<organism evidence="2 3">
    <name type="scientific">Jiangella rhizosphaerae</name>
    <dbReference type="NCBI Taxonomy" id="2293569"/>
    <lineage>
        <taxon>Bacteria</taxon>
        <taxon>Bacillati</taxon>
        <taxon>Actinomycetota</taxon>
        <taxon>Actinomycetes</taxon>
        <taxon>Jiangellales</taxon>
        <taxon>Jiangellaceae</taxon>
        <taxon>Jiangella</taxon>
    </lineage>
</organism>
<reference evidence="2 3" key="1">
    <citation type="submission" date="2018-09" db="EMBL/GenBank/DDBJ databases">
        <title>Isolation, diversity and antifungal activity of actinobacteria from wheat.</title>
        <authorList>
            <person name="Han C."/>
        </authorList>
    </citation>
    <scope>NUCLEOTIDE SEQUENCE [LARGE SCALE GENOMIC DNA]</scope>
    <source>
        <strain evidence="2 3">NEAU-YY265</strain>
    </source>
</reference>
<name>A0A418KQH1_9ACTN</name>
<sequence>MARVRLRHPARHALVALPAAQLGAPQRLRGRPRLRRRRARGRGLHGGRRRRTPARPRGGRRPR</sequence>
<keyword evidence="3" id="KW-1185">Reference proteome</keyword>
<dbReference type="Proteomes" id="UP000284057">
    <property type="component" value="Unassembled WGS sequence"/>
</dbReference>